<proteinExistence type="predicted"/>
<gene>
    <name evidence="1" type="ORF">MLD38_040076</name>
</gene>
<organism evidence="1 2">
    <name type="scientific">Melastoma candidum</name>
    <dbReference type="NCBI Taxonomy" id="119954"/>
    <lineage>
        <taxon>Eukaryota</taxon>
        <taxon>Viridiplantae</taxon>
        <taxon>Streptophyta</taxon>
        <taxon>Embryophyta</taxon>
        <taxon>Tracheophyta</taxon>
        <taxon>Spermatophyta</taxon>
        <taxon>Magnoliopsida</taxon>
        <taxon>eudicotyledons</taxon>
        <taxon>Gunneridae</taxon>
        <taxon>Pentapetalae</taxon>
        <taxon>rosids</taxon>
        <taxon>malvids</taxon>
        <taxon>Myrtales</taxon>
        <taxon>Melastomataceae</taxon>
        <taxon>Melastomatoideae</taxon>
        <taxon>Melastomateae</taxon>
        <taxon>Melastoma</taxon>
    </lineage>
</organism>
<keyword evidence="2" id="KW-1185">Reference proteome</keyword>
<comment type="caution">
    <text evidence="1">The sequence shown here is derived from an EMBL/GenBank/DDBJ whole genome shotgun (WGS) entry which is preliminary data.</text>
</comment>
<protein>
    <submittedName>
        <fullName evidence="1">Uncharacterized protein</fullName>
    </submittedName>
</protein>
<sequence>MAEAPKSPSPRPHVLIVPYPAQGHINPMLQFSKRLAARGIRATLATTIYLAKSMHVDPTAPVDVETISDGYDEGGYGQAKTPDDYQKSLETVGSRTLAALIERLEESDRPVHAVIYDGFIPWALDVTRRYSKVGVVFFTQTCAVNNIYYHVQRGLLGLPLEGPVVSVPGLPPLRPSETPSYVYKLGSYPAFYDMVINQFINVDEADIVLFSTFYELEKEVVDWMSASLWPLKTIGPTLPSAYLDKRLDGDSDYAINLFESTADVCSSWLNSKPHGSVIYVSFGSMARLPHLQVTELSNALVRSARPFLWVVRSDEQHKLPGHLSTATDRGLWLIVPWCNQLEVLSHRSVGCFVTHCGLNSVIEAICLGVPMVAVPQWTDQTTNAKYIEDVWRVGVRTRMSIGEDGSEIVRSDALEECLREVMEGERAKEMKENALKWKEKARAALDDGGSSDQNIEAFVGQLLRMINTIE</sequence>
<accession>A0ACB9L5J9</accession>
<evidence type="ECO:0000313" key="2">
    <source>
        <dbReference type="Proteomes" id="UP001057402"/>
    </source>
</evidence>
<reference evidence="2" key="1">
    <citation type="journal article" date="2023" name="Front. Plant Sci.">
        <title>Chromosomal-level genome assembly of Melastoma candidum provides insights into trichome evolution.</title>
        <authorList>
            <person name="Zhong Y."/>
            <person name="Wu W."/>
            <person name="Sun C."/>
            <person name="Zou P."/>
            <person name="Liu Y."/>
            <person name="Dai S."/>
            <person name="Zhou R."/>
        </authorList>
    </citation>
    <scope>NUCLEOTIDE SEQUENCE [LARGE SCALE GENOMIC DNA]</scope>
</reference>
<dbReference type="EMBL" id="CM042891">
    <property type="protein sequence ID" value="KAI4304589.1"/>
    <property type="molecule type" value="Genomic_DNA"/>
</dbReference>
<name>A0ACB9L5J9_9MYRT</name>
<dbReference type="Proteomes" id="UP001057402">
    <property type="component" value="Chromosome 12"/>
</dbReference>
<evidence type="ECO:0000313" key="1">
    <source>
        <dbReference type="EMBL" id="KAI4304589.1"/>
    </source>
</evidence>